<dbReference type="Proteomes" id="UP001286174">
    <property type="component" value="Unassembled WGS sequence"/>
</dbReference>
<organism evidence="6 7">
    <name type="scientific">Grylomicrobium aquisgranensis</name>
    <dbReference type="NCBI Taxonomy" id="2926318"/>
    <lineage>
        <taxon>Bacteria</taxon>
        <taxon>Bacillati</taxon>
        <taxon>Bacillota</taxon>
        <taxon>Erysipelotrichia</taxon>
        <taxon>Erysipelotrichales</taxon>
        <taxon>Erysipelotrichaceae</taxon>
        <taxon>Grylomicrobium</taxon>
    </lineage>
</organism>
<evidence type="ECO:0000256" key="1">
    <source>
        <dbReference type="ARBA" id="ARBA00005417"/>
    </source>
</evidence>
<dbReference type="GO" id="GO:0016887">
    <property type="term" value="F:ATP hydrolysis activity"/>
    <property type="evidence" value="ECO:0007669"/>
    <property type="project" value="InterPro"/>
</dbReference>
<accession>A0AB35U731</accession>
<dbReference type="RefSeq" id="WP_370596730.1">
    <property type="nucleotide sequence ID" value="NZ_JALBUR010000055.1"/>
</dbReference>
<evidence type="ECO:0000256" key="2">
    <source>
        <dbReference type="ARBA" id="ARBA00022448"/>
    </source>
</evidence>
<name>A0AB35U731_9FIRM</name>
<evidence type="ECO:0000313" key="6">
    <source>
        <dbReference type="EMBL" id="MDX8420626.1"/>
    </source>
</evidence>
<dbReference type="PANTHER" id="PTHR42711">
    <property type="entry name" value="ABC TRANSPORTER ATP-BINDING PROTEIN"/>
    <property type="match status" value="1"/>
</dbReference>
<sequence length="318" mass="36044">MIQAVSLSKTYELKVKDKGFRHHTEKKEAVKNLDLSIEKGKITGILGVNGAGKTTTIKMLATLLAPTSGTIKLDDLDYCEKNLRRIKEKINLISGGERSLYWRLTGRENLEYFASLYGIGNARVRIEECLRIVGLLDNADQLVETYSKGMKQRLQIARGIINDPSYLFMDEPTLGLDIAIAQNLRQYIRQLSRQENMAVILSTHYMKEAEELCDYVYVIDHGEKAAEGTIDQLKQKFTESYEYTLETSDADKLVTMLPQLNCTFSQNKNLVILKSKANIVPQLFALAEDNHIRINGFHQQEASLEDCIMQIISKEKAS</sequence>
<dbReference type="InterPro" id="IPR017871">
    <property type="entry name" value="ABC_transporter-like_CS"/>
</dbReference>
<reference evidence="6 7" key="1">
    <citation type="submission" date="2022-03" db="EMBL/GenBank/DDBJ databases">
        <title>Novel taxa within the pig intestine.</title>
        <authorList>
            <person name="Wylensek D."/>
            <person name="Bishof K."/>
            <person name="Afrizal A."/>
            <person name="Clavel T."/>
        </authorList>
    </citation>
    <scope>NUCLEOTIDE SEQUENCE [LARGE SCALE GENOMIC DNA]</scope>
    <source>
        <strain evidence="6 7">CLA-KB-P133</strain>
    </source>
</reference>
<keyword evidence="7" id="KW-1185">Reference proteome</keyword>
<dbReference type="InterPro" id="IPR050763">
    <property type="entry name" value="ABC_transporter_ATP-binding"/>
</dbReference>
<dbReference type="InterPro" id="IPR003439">
    <property type="entry name" value="ABC_transporter-like_ATP-bd"/>
</dbReference>
<dbReference type="SMART" id="SM00382">
    <property type="entry name" value="AAA"/>
    <property type="match status" value="1"/>
</dbReference>
<dbReference type="PROSITE" id="PS50893">
    <property type="entry name" value="ABC_TRANSPORTER_2"/>
    <property type="match status" value="1"/>
</dbReference>
<dbReference type="Gene3D" id="3.40.50.300">
    <property type="entry name" value="P-loop containing nucleotide triphosphate hydrolases"/>
    <property type="match status" value="1"/>
</dbReference>
<gene>
    <name evidence="6" type="ORF">MOZ60_11100</name>
</gene>
<evidence type="ECO:0000256" key="3">
    <source>
        <dbReference type="ARBA" id="ARBA00022741"/>
    </source>
</evidence>
<proteinExistence type="inferred from homology"/>
<dbReference type="SUPFAM" id="SSF52540">
    <property type="entry name" value="P-loop containing nucleoside triphosphate hydrolases"/>
    <property type="match status" value="1"/>
</dbReference>
<dbReference type="AlphaFoldDB" id="A0AB35U731"/>
<dbReference type="InterPro" id="IPR003593">
    <property type="entry name" value="AAA+_ATPase"/>
</dbReference>
<dbReference type="PANTHER" id="PTHR42711:SF5">
    <property type="entry name" value="ABC TRANSPORTER ATP-BINDING PROTEIN NATA"/>
    <property type="match status" value="1"/>
</dbReference>
<keyword evidence="4 6" id="KW-0067">ATP-binding</keyword>
<dbReference type="InterPro" id="IPR027417">
    <property type="entry name" value="P-loop_NTPase"/>
</dbReference>
<protein>
    <submittedName>
        <fullName evidence="6">ABC transporter ATP-binding protein</fullName>
    </submittedName>
</protein>
<keyword evidence="2" id="KW-0813">Transport</keyword>
<evidence type="ECO:0000259" key="5">
    <source>
        <dbReference type="PROSITE" id="PS50893"/>
    </source>
</evidence>
<feature type="domain" description="ABC transporter" evidence="5">
    <location>
        <begin position="13"/>
        <end position="246"/>
    </location>
</feature>
<evidence type="ECO:0000256" key="4">
    <source>
        <dbReference type="ARBA" id="ARBA00022840"/>
    </source>
</evidence>
<comment type="caution">
    <text evidence="6">The sequence shown here is derived from an EMBL/GenBank/DDBJ whole genome shotgun (WGS) entry which is preliminary data.</text>
</comment>
<dbReference type="PROSITE" id="PS00211">
    <property type="entry name" value="ABC_TRANSPORTER_1"/>
    <property type="match status" value="1"/>
</dbReference>
<comment type="similarity">
    <text evidence="1">Belongs to the ABC transporter superfamily.</text>
</comment>
<evidence type="ECO:0000313" key="7">
    <source>
        <dbReference type="Proteomes" id="UP001286174"/>
    </source>
</evidence>
<dbReference type="EMBL" id="JALBUR010000055">
    <property type="protein sequence ID" value="MDX8420626.1"/>
    <property type="molecule type" value="Genomic_DNA"/>
</dbReference>
<keyword evidence="3" id="KW-0547">Nucleotide-binding</keyword>
<dbReference type="GO" id="GO:0005524">
    <property type="term" value="F:ATP binding"/>
    <property type="evidence" value="ECO:0007669"/>
    <property type="project" value="UniProtKB-KW"/>
</dbReference>
<dbReference type="Pfam" id="PF00005">
    <property type="entry name" value="ABC_tran"/>
    <property type="match status" value="1"/>
</dbReference>